<comment type="catalytic activity">
    <reaction evidence="11">
        <text>a beta-D-glucosyl-(1&lt;-&gt;1')-N-acylsphing-4-enine + cholesterol = cholesteryl 3-beta-D-glucoside + an N-acylsphing-4-enine</text>
        <dbReference type="Rhea" id="RHEA:58264"/>
        <dbReference type="ChEBI" id="CHEBI:16113"/>
        <dbReference type="ChEBI" id="CHEBI:17495"/>
        <dbReference type="ChEBI" id="CHEBI:22801"/>
        <dbReference type="ChEBI" id="CHEBI:52639"/>
    </reaction>
    <physiologicalReaction direction="left-to-right" evidence="11">
        <dbReference type="Rhea" id="RHEA:58265"/>
    </physiologicalReaction>
    <physiologicalReaction direction="right-to-left" evidence="11">
        <dbReference type="Rhea" id="RHEA:58266"/>
    </physiologicalReaction>
</comment>
<evidence type="ECO:0000256" key="10">
    <source>
        <dbReference type="ARBA" id="ARBA00033703"/>
    </source>
</evidence>
<keyword evidence="19" id="KW-0746">Sphingolipid metabolism</keyword>
<keyword evidence="19" id="KW-0326">Glycosidase</keyword>
<evidence type="ECO:0000259" key="21">
    <source>
        <dbReference type="Pfam" id="PF02055"/>
    </source>
</evidence>
<comment type="catalytic activity">
    <reaction evidence="10">
        <text>1-(beta-D-galactosyl)-N-dodecanoylsphing-4-enine + cholesterol = cholesteryl 3-beta-D-galactoside + N-dodecanoylsphing-4-enine</text>
        <dbReference type="Rhea" id="RHEA:70255"/>
        <dbReference type="ChEBI" id="CHEBI:16113"/>
        <dbReference type="ChEBI" id="CHEBI:72956"/>
        <dbReference type="ChEBI" id="CHEBI:73432"/>
        <dbReference type="ChEBI" id="CHEBI:189066"/>
    </reaction>
    <physiologicalReaction direction="left-to-right" evidence="10">
        <dbReference type="Rhea" id="RHEA:70256"/>
    </physiologicalReaction>
    <physiologicalReaction direction="right-to-left" evidence="10">
        <dbReference type="Rhea" id="RHEA:70257"/>
    </physiologicalReaction>
</comment>
<comment type="pathway">
    <text evidence="3">Steroid metabolism; cholesterol metabolism.</text>
</comment>
<sequence length="334" mass="36290">MVRSLASGFLLVVVFLSAGVVLCAGSSTCVGRDFGYGSVACECNSTYCDNIGSVTLPPLGQYSTYLSSMAGSRLEVGQGQVQVNSSGAGLRLTVRSEQKYQKIRGFGGSMTDAAAINILSLSAGAQEQLLRQYFSSEGIGYSVVRVPMASCDFSTRLYTYADTPGDYNLDNFTLAPEDINMKIPLLQRAQAMSPQPLSLLASAWSAPAWMKTNNALTGKGSLKGKPGGKEHKTWAQYYIRFLQEYAKNNLTFWALTTGNEPSAGFMTNYSFQALGFTPWEQKDWVAMDLGPAVHSSSFPHTHVLILDDNRLLLPFWARVVSLRTERYGSGEGHG</sequence>
<evidence type="ECO:0000256" key="13">
    <source>
        <dbReference type="ARBA" id="ARBA00048182"/>
    </source>
</evidence>
<dbReference type="SUPFAM" id="SSF51445">
    <property type="entry name" value="(Trans)glycosidases"/>
    <property type="match status" value="1"/>
</dbReference>
<feature type="chain" id="PRO_5008363169" description="Glucosylceramidase" evidence="20">
    <location>
        <begin position="26"/>
        <end position="334"/>
    </location>
</feature>
<dbReference type="UniPathway" id="UPA00296"/>
<comment type="catalytic activity">
    <reaction evidence="13">
        <text>a beta-D-galactosyl-(1&lt;-&gt;1')-N-acylsphing-4-enine + cholesterol = cholesteryl 3-beta-D-galactoside + an N-acylsphing-4-enine</text>
        <dbReference type="Rhea" id="RHEA:70235"/>
        <dbReference type="ChEBI" id="CHEBI:16113"/>
        <dbReference type="ChEBI" id="CHEBI:18390"/>
        <dbReference type="ChEBI" id="CHEBI:52639"/>
        <dbReference type="ChEBI" id="CHEBI:189066"/>
    </reaction>
    <physiologicalReaction direction="left-to-right" evidence="13">
        <dbReference type="Rhea" id="RHEA:70236"/>
    </physiologicalReaction>
    <physiologicalReaction direction="right-to-left" evidence="13">
        <dbReference type="Rhea" id="RHEA:70237"/>
    </physiologicalReaction>
</comment>
<protein>
    <recommendedName>
        <fullName evidence="19">Glucosylceramidase</fullName>
        <ecNumber evidence="19">3.2.1.45</ecNumber>
    </recommendedName>
</protein>
<dbReference type="InterPro" id="IPR001139">
    <property type="entry name" value="Glyco_hydro_30"/>
</dbReference>
<dbReference type="InterPro" id="IPR033453">
    <property type="entry name" value="Glyco_hydro_30_TIM-barrel"/>
</dbReference>
<evidence type="ECO:0000256" key="20">
    <source>
        <dbReference type="SAM" id="SignalP"/>
    </source>
</evidence>
<evidence type="ECO:0000256" key="18">
    <source>
        <dbReference type="ARBA" id="ARBA00049516"/>
    </source>
</evidence>
<comment type="catalytic activity">
    <reaction evidence="7">
        <text>beta-D-xylosyl-(1&lt;-&gt;1')-N-(9Z-octadecenoyl)-sphing-4-enine + cholesterol = cholesteryl 3-beta-D-xyloside + N-(9Z-octadecenoyl)-sphing-4-enine</text>
        <dbReference type="Rhea" id="RHEA:70251"/>
        <dbReference type="ChEBI" id="CHEBI:16113"/>
        <dbReference type="ChEBI" id="CHEBI:77996"/>
        <dbReference type="ChEBI" id="CHEBI:189067"/>
        <dbReference type="ChEBI" id="CHEBI:189081"/>
    </reaction>
    <physiologicalReaction direction="left-to-right" evidence="7">
        <dbReference type="Rhea" id="RHEA:70252"/>
    </physiologicalReaction>
</comment>
<evidence type="ECO:0000256" key="8">
    <source>
        <dbReference type="ARBA" id="ARBA00033646"/>
    </source>
</evidence>
<name>A0A1A7XJA4_9TELE</name>
<dbReference type="SUPFAM" id="SSF51011">
    <property type="entry name" value="Glycosyl hydrolase domain"/>
    <property type="match status" value="1"/>
</dbReference>
<dbReference type="PRINTS" id="PR00843">
    <property type="entry name" value="GLHYDRLASE30"/>
</dbReference>
<dbReference type="GO" id="GO:0050295">
    <property type="term" value="F:steryl-beta-glucosidase activity"/>
    <property type="evidence" value="ECO:0007669"/>
    <property type="project" value="RHEA"/>
</dbReference>
<evidence type="ECO:0000256" key="16">
    <source>
        <dbReference type="ARBA" id="ARBA00048880"/>
    </source>
</evidence>
<evidence type="ECO:0000256" key="7">
    <source>
        <dbReference type="ARBA" id="ARBA00033633"/>
    </source>
</evidence>
<evidence type="ECO:0000256" key="2">
    <source>
        <dbReference type="ARBA" id="ARBA00004207"/>
    </source>
</evidence>
<comment type="similarity">
    <text evidence="4 19">Belongs to the glycosyl hydrolase 30 family.</text>
</comment>
<feature type="signal peptide" evidence="20">
    <location>
        <begin position="1"/>
        <end position="25"/>
    </location>
</feature>
<organism evidence="22">
    <name type="scientific">Iconisemion striatum</name>
    <dbReference type="NCBI Taxonomy" id="60296"/>
    <lineage>
        <taxon>Eukaryota</taxon>
        <taxon>Metazoa</taxon>
        <taxon>Chordata</taxon>
        <taxon>Craniata</taxon>
        <taxon>Vertebrata</taxon>
        <taxon>Euteleostomi</taxon>
        <taxon>Actinopterygii</taxon>
        <taxon>Neopterygii</taxon>
        <taxon>Teleostei</taxon>
        <taxon>Neoteleostei</taxon>
        <taxon>Acanthomorphata</taxon>
        <taxon>Ovalentaria</taxon>
        <taxon>Atherinomorphae</taxon>
        <taxon>Cyprinodontiformes</taxon>
        <taxon>Nothobranchiidae</taxon>
        <taxon>Iconisemion</taxon>
    </lineage>
</organism>
<dbReference type="PANTHER" id="PTHR11069:SF23">
    <property type="entry name" value="LYSOSOMAL ACID GLUCOSYLCERAMIDASE"/>
    <property type="match status" value="1"/>
</dbReference>
<dbReference type="GO" id="GO:0004348">
    <property type="term" value="F:glucosylceramidase activity"/>
    <property type="evidence" value="ECO:0007669"/>
    <property type="project" value="UniProtKB-EC"/>
</dbReference>
<comment type="catalytic activity">
    <reaction evidence="9">
        <text>a beta-D-galactosyl-(1&lt;-&gt;1')-N-acylsphing-4-enine + H2O = an N-acylsphing-4-enine + D-galactose</text>
        <dbReference type="Rhea" id="RHEA:14297"/>
        <dbReference type="ChEBI" id="CHEBI:4139"/>
        <dbReference type="ChEBI" id="CHEBI:15377"/>
        <dbReference type="ChEBI" id="CHEBI:18390"/>
        <dbReference type="ChEBI" id="CHEBI:52639"/>
        <dbReference type="EC" id="3.2.1.46"/>
    </reaction>
    <physiologicalReaction direction="left-to-right" evidence="9">
        <dbReference type="Rhea" id="RHEA:14298"/>
    </physiologicalReaction>
</comment>
<dbReference type="EC" id="3.2.1.45" evidence="19"/>
<evidence type="ECO:0000256" key="1">
    <source>
        <dbReference type="ARBA" id="ARBA00001013"/>
    </source>
</evidence>
<keyword evidence="19" id="KW-0443">Lipid metabolism</keyword>
<dbReference type="GO" id="GO:0006680">
    <property type="term" value="P:glucosylceramide catabolic process"/>
    <property type="evidence" value="ECO:0007669"/>
    <property type="project" value="TreeGrafter"/>
</dbReference>
<evidence type="ECO:0000256" key="17">
    <source>
        <dbReference type="ARBA" id="ARBA00049379"/>
    </source>
</evidence>
<dbReference type="Pfam" id="PF02055">
    <property type="entry name" value="Glyco_hydro_30"/>
    <property type="match status" value="1"/>
</dbReference>
<dbReference type="PANTHER" id="PTHR11069">
    <property type="entry name" value="GLUCOSYLCERAMIDASE"/>
    <property type="match status" value="1"/>
</dbReference>
<proteinExistence type="inferred from homology"/>
<dbReference type="InterPro" id="IPR017853">
    <property type="entry name" value="GH"/>
</dbReference>
<evidence type="ECO:0000256" key="6">
    <source>
        <dbReference type="ARBA" id="ARBA00022801"/>
    </source>
</evidence>
<dbReference type="GO" id="GO:0008203">
    <property type="term" value="P:cholesterol metabolic process"/>
    <property type="evidence" value="ECO:0007669"/>
    <property type="project" value="UniProtKB-UniPathway"/>
</dbReference>
<comment type="catalytic activity">
    <reaction evidence="12">
        <text>beta-D-glucosyl-(1&lt;-&gt;1)-N-octadecanoylsphing-4-enine + cholesterol = cholesteryl 3-beta-D-glucoside + N-octadecanoylsphing-4-enine</text>
        <dbReference type="Rhea" id="RHEA:70311"/>
        <dbReference type="ChEBI" id="CHEBI:16113"/>
        <dbReference type="ChEBI" id="CHEBI:17495"/>
        <dbReference type="ChEBI" id="CHEBI:72961"/>
        <dbReference type="ChEBI" id="CHEBI:84719"/>
    </reaction>
    <physiologicalReaction direction="left-to-right" evidence="12">
        <dbReference type="Rhea" id="RHEA:70312"/>
    </physiologicalReaction>
    <physiologicalReaction direction="right-to-left" evidence="12">
        <dbReference type="Rhea" id="RHEA:70313"/>
    </physiologicalReaction>
</comment>
<dbReference type="AlphaFoldDB" id="A0A1A7XJA4"/>
<evidence type="ECO:0000256" key="11">
    <source>
        <dbReference type="ARBA" id="ARBA00048055"/>
    </source>
</evidence>
<dbReference type="GO" id="GO:0004336">
    <property type="term" value="F:galactosylceramidase activity"/>
    <property type="evidence" value="ECO:0007669"/>
    <property type="project" value="UniProtKB-EC"/>
</dbReference>
<evidence type="ECO:0000256" key="5">
    <source>
        <dbReference type="ARBA" id="ARBA00022729"/>
    </source>
</evidence>
<comment type="catalytic activity">
    <reaction evidence="16">
        <text>beta-D-glucosyl-(1&lt;-&gt;1')-N-(15Z-tetracosenoyl)-sphing-4-enine + cholesterol = N-(15Z-tetracosenoyl)-sphing-4-enine + cholesteryl 3-beta-D-glucoside</text>
        <dbReference type="Rhea" id="RHEA:70315"/>
        <dbReference type="ChEBI" id="CHEBI:16113"/>
        <dbReference type="ChEBI" id="CHEBI:17495"/>
        <dbReference type="ChEBI" id="CHEBI:74450"/>
        <dbReference type="ChEBI" id="CHEBI:76302"/>
    </reaction>
    <physiologicalReaction direction="left-to-right" evidence="16">
        <dbReference type="Rhea" id="RHEA:70316"/>
    </physiologicalReaction>
    <physiologicalReaction direction="right-to-left" evidence="16">
        <dbReference type="Rhea" id="RHEA:70317"/>
    </physiologicalReaction>
</comment>
<accession>A0A1A7XJA4</accession>
<reference evidence="22" key="1">
    <citation type="submission" date="2016-05" db="EMBL/GenBank/DDBJ databases">
        <authorList>
            <person name="Lavstsen T."/>
            <person name="Jespersen J.S."/>
        </authorList>
    </citation>
    <scope>NUCLEOTIDE SEQUENCE</scope>
    <source>
        <tissue evidence="22">Brain</tissue>
    </source>
</reference>
<keyword evidence="6 19" id="KW-0378">Hydrolase</keyword>
<dbReference type="EMBL" id="HADW01016673">
    <property type="protein sequence ID" value="SBP18073.1"/>
    <property type="molecule type" value="Transcribed_RNA"/>
</dbReference>
<evidence type="ECO:0000256" key="3">
    <source>
        <dbReference type="ARBA" id="ARBA00004731"/>
    </source>
</evidence>
<evidence type="ECO:0000313" key="22">
    <source>
        <dbReference type="EMBL" id="SBP18073.1"/>
    </source>
</evidence>
<evidence type="ECO:0000256" key="14">
    <source>
        <dbReference type="ARBA" id="ARBA00048698"/>
    </source>
</evidence>
<comment type="catalytic activity">
    <reaction evidence="18">
        <text>beta-D-glucosyl-N-(9Z-octadecenoyl)-sphing-4E-enine + cholesterol = N-(9Z-octadecenoyl)-sphing-4-enine + cholesteryl 3-beta-D-glucoside</text>
        <dbReference type="Rhea" id="RHEA:58324"/>
        <dbReference type="ChEBI" id="CHEBI:16113"/>
        <dbReference type="ChEBI" id="CHEBI:17495"/>
        <dbReference type="ChEBI" id="CHEBI:77996"/>
        <dbReference type="ChEBI" id="CHEBI:139140"/>
    </reaction>
    <physiologicalReaction direction="left-to-right" evidence="18">
        <dbReference type="Rhea" id="RHEA:58325"/>
    </physiologicalReaction>
    <physiologicalReaction direction="right-to-left" evidence="18">
        <dbReference type="Rhea" id="RHEA:58326"/>
    </physiologicalReaction>
</comment>
<dbReference type="GO" id="GO:0005765">
    <property type="term" value="C:lysosomal membrane"/>
    <property type="evidence" value="ECO:0007669"/>
    <property type="project" value="UniProtKB-SubCell"/>
</dbReference>
<gene>
    <name evidence="22" type="primary">GBA</name>
</gene>
<keyword evidence="5 20" id="KW-0732">Signal</keyword>
<dbReference type="Gene3D" id="3.20.20.80">
    <property type="entry name" value="Glycosidases"/>
    <property type="match status" value="1"/>
</dbReference>
<feature type="domain" description="Glycosyl hydrolase family 30 TIM-barrel" evidence="21">
    <location>
        <begin position="103"/>
        <end position="321"/>
    </location>
</feature>
<evidence type="ECO:0000256" key="19">
    <source>
        <dbReference type="RuleBase" id="RU361188"/>
    </source>
</evidence>
<comment type="catalytic activity">
    <reaction evidence="8">
        <text>cholesteryl 3-beta-D-glucoside + H2O = cholesterol + D-glucose</text>
        <dbReference type="Rhea" id="RHEA:11956"/>
        <dbReference type="ChEBI" id="CHEBI:4167"/>
        <dbReference type="ChEBI" id="CHEBI:15377"/>
        <dbReference type="ChEBI" id="CHEBI:16113"/>
        <dbReference type="ChEBI" id="CHEBI:17495"/>
    </reaction>
    <physiologicalReaction direction="left-to-right" evidence="8">
        <dbReference type="Rhea" id="RHEA:11957"/>
    </physiologicalReaction>
</comment>
<evidence type="ECO:0000256" key="12">
    <source>
        <dbReference type="ARBA" id="ARBA00048111"/>
    </source>
</evidence>
<evidence type="ECO:0000256" key="9">
    <source>
        <dbReference type="ARBA" id="ARBA00033698"/>
    </source>
</evidence>
<evidence type="ECO:0000256" key="4">
    <source>
        <dbReference type="ARBA" id="ARBA00005382"/>
    </source>
</evidence>
<comment type="subcellular location">
    <subcellularLocation>
        <location evidence="2">Lysosome membrane</location>
        <topology evidence="2">Peripheral membrane protein</topology>
        <orientation evidence="2">Lumenal side</orientation>
    </subcellularLocation>
</comment>
<comment type="catalytic activity">
    <reaction evidence="15">
        <text>a beta-D-xylosyl-(1&lt;-&gt;1')-N-acylsphing-4-enine + cholesterol = cholesteryl 3-beta-D-xyloside + an N-acylsphing-4-enine</text>
        <dbReference type="Rhea" id="RHEA:70239"/>
        <dbReference type="ChEBI" id="CHEBI:16113"/>
        <dbReference type="ChEBI" id="CHEBI:52639"/>
        <dbReference type="ChEBI" id="CHEBI:189067"/>
        <dbReference type="ChEBI" id="CHEBI:189068"/>
    </reaction>
    <physiologicalReaction direction="left-to-right" evidence="15">
        <dbReference type="Rhea" id="RHEA:70240"/>
    </physiologicalReaction>
</comment>
<evidence type="ECO:0000256" key="15">
    <source>
        <dbReference type="ARBA" id="ARBA00048817"/>
    </source>
</evidence>
<comment type="catalytic activity">
    <reaction evidence="17">
        <text>beta-D-glucosyl-N-octanoylsphing-4E-enine + cholesterol = N-octanoylsphing-4-enine + cholesteryl 3-beta-D-glucoside</text>
        <dbReference type="Rhea" id="RHEA:70303"/>
        <dbReference type="ChEBI" id="CHEBI:16113"/>
        <dbReference type="ChEBI" id="CHEBI:17495"/>
        <dbReference type="ChEBI" id="CHEBI:45815"/>
        <dbReference type="ChEBI" id="CHEBI:65222"/>
    </reaction>
    <physiologicalReaction direction="left-to-right" evidence="17">
        <dbReference type="Rhea" id="RHEA:70304"/>
    </physiologicalReaction>
    <physiologicalReaction direction="right-to-left" evidence="17">
        <dbReference type="Rhea" id="RHEA:70305"/>
    </physiologicalReaction>
</comment>
<comment type="catalytic activity">
    <reaction evidence="14">
        <text>beta-D-glucosyl-N-dodecanoylsphing-4-enine + cholesterol = N-dodecanoylsphing-4-enine + cholesteryl 3-beta-D-glucoside</text>
        <dbReference type="Rhea" id="RHEA:70307"/>
        <dbReference type="ChEBI" id="CHEBI:16113"/>
        <dbReference type="ChEBI" id="CHEBI:17495"/>
        <dbReference type="ChEBI" id="CHEBI:72956"/>
        <dbReference type="ChEBI" id="CHEBI:76297"/>
    </reaction>
    <physiologicalReaction direction="left-to-right" evidence="14">
        <dbReference type="Rhea" id="RHEA:70308"/>
    </physiologicalReaction>
    <physiologicalReaction direction="right-to-left" evidence="14">
        <dbReference type="Rhea" id="RHEA:70309"/>
    </physiologicalReaction>
</comment>
<reference evidence="22" key="2">
    <citation type="submission" date="2016-06" db="EMBL/GenBank/DDBJ databases">
        <title>The genome of a short-lived fish provides insights into sex chromosome evolution and the genetic control of aging.</title>
        <authorList>
            <person name="Reichwald K."/>
            <person name="Felder M."/>
            <person name="Petzold A."/>
            <person name="Koch P."/>
            <person name="Groth M."/>
            <person name="Platzer M."/>
        </authorList>
    </citation>
    <scope>NUCLEOTIDE SEQUENCE</scope>
    <source>
        <tissue evidence="22">Brain</tissue>
    </source>
</reference>
<comment type="catalytic activity">
    <reaction evidence="1">
        <text>a beta-D-glucosyl-(1&lt;-&gt;1')-N-acylsphing-4-enine + H2O = an N-acylsphing-4-enine + D-glucose</text>
        <dbReference type="Rhea" id="RHEA:13269"/>
        <dbReference type="ChEBI" id="CHEBI:4167"/>
        <dbReference type="ChEBI" id="CHEBI:15377"/>
        <dbReference type="ChEBI" id="CHEBI:22801"/>
        <dbReference type="ChEBI" id="CHEBI:52639"/>
        <dbReference type="EC" id="3.2.1.45"/>
    </reaction>
    <physiologicalReaction direction="left-to-right" evidence="1">
        <dbReference type="Rhea" id="RHEA:13270"/>
    </physiologicalReaction>
</comment>